<keyword evidence="8" id="KW-1185">Reference proteome</keyword>
<comment type="cofactor">
    <cofactor evidence="1">
        <name>pyridoxal 5'-phosphate</name>
        <dbReference type="ChEBI" id="CHEBI:597326"/>
    </cofactor>
</comment>
<gene>
    <name evidence="7" type="ORF">PIB30_071762</name>
</gene>
<dbReference type="InterPro" id="IPR015422">
    <property type="entry name" value="PyrdxlP-dep_Trfase_small"/>
</dbReference>
<evidence type="ECO:0000259" key="6">
    <source>
        <dbReference type="Pfam" id="PF00155"/>
    </source>
</evidence>
<proteinExistence type="inferred from homology"/>
<dbReference type="Gene3D" id="3.90.1150.10">
    <property type="entry name" value="Aspartate Aminotransferase, domain 1"/>
    <property type="match status" value="1"/>
</dbReference>
<dbReference type="InterPro" id="IPR004838">
    <property type="entry name" value="NHTrfase_class1_PyrdxlP-BS"/>
</dbReference>
<evidence type="ECO:0000256" key="4">
    <source>
        <dbReference type="ARBA" id="ARBA00022679"/>
    </source>
</evidence>
<reference evidence="7 8" key="1">
    <citation type="journal article" date="2023" name="Plants (Basel)">
        <title>Bridging the Gap: Combining Genomics and Transcriptomics Approaches to Understand Stylosanthes scabra, an Orphan Legume from the Brazilian Caatinga.</title>
        <authorList>
            <person name="Ferreira-Neto J.R.C."/>
            <person name="da Silva M.D."/>
            <person name="Binneck E."/>
            <person name="de Melo N.F."/>
            <person name="da Silva R.H."/>
            <person name="de Melo A.L.T.M."/>
            <person name="Pandolfi V."/>
            <person name="Bustamante F.O."/>
            <person name="Brasileiro-Vidal A.C."/>
            <person name="Benko-Iseppon A.M."/>
        </authorList>
    </citation>
    <scope>NUCLEOTIDE SEQUENCE [LARGE SCALE GENOMIC DNA]</scope>
    <source>
        <tissue evidence="7">Leaves</tissue>
    </source>
</reference>
<dbReference type="InterPro" id="IPR015424">
    <property type="entry name" value="PyrdxlP-dep_Trfase"/>
</dbReference>
<comment type="similarity">
    <text evidence="2">Belongs to the class-I pyridoxal-phosphate-dependent aminotransferase family.</text>
</comment>
<dbReference type="SUPFAM" id="SSF53383">
    <property type="entry name" value="PLP-dependent transferases"/>
    <property type="match status" value="1"/>
</dbReference>
<accession>A0ABU6XQ25</accession>
<comment type="caution">
    <text evidence="7">The sequence shown here is derived from an EMBL/GenBank/DDBJ whole genome shotgun (WGS) entry which is preliminary data.</text>
</comment>
<organism evidence="7 8">
    <name type="scientific">Stylosanthes scabra</name>
    <dbReference type="NCBI Taxonomy" id="79078"/>
    <lineage>
        <taxon>Eukaryota</taxon>
        <taxon>Viridiplantae</taxon>
        <taxon>Streptophyta</taxon>
        <taxon>Embryophyta</taxon>
        <taxon>Tracheophyta</taxon>
        <taxon>Spermatophyta</taxon>
        <taxon>Magnoliopsida</taxon>
        <taxon>eudicotyledons</taxon>
        <taxon>Gunneridae</taxon>
        <taxon>Pentapetalae</taxon>
        <taxon>rosids</taxon>
        <taxon>fabids</taxon>
        <taxon>Fabales</taxon>
        <taxon>Fabaceae</taxon>
        <taxon>Papilionoideae</taxon>
        <taxon>50 kb inversion clade</taxon>
        <taxon>dalbergioids sensu lato</taxon>
        <taxon>Dalbergieae</taxon>
        <taxon>Pterocarpus clade</taxon>
        <taxon>Stylosanthes</taxon>
    </lineage>
</organism>
<dbReference type="CDD" id="cd00609">
    <property type="entry name" value="AAT_like"/>
    <property type="match status" value="1"/>
</dbReference>
<keyword evidence="4" id="KW-0808">Transferase</keyword>
<dbReference type="InterPro" id="IPR015421">
    <property type="entry name" value="PyrdxlP-dep_Trfase_major"/>
</dbReference>
<evidence type="ECO:0000313" key="7">
    <source>
        <dbReference type="EMBL" id="MED6198980.1"/>
    </source>
</evidence>
<protein>
    <recommendedName>
        <fullName evidence="6">Aminotransferase class I/classII large domain-containing protein</fullName>
    </recommendedName>
</protein>
<dbReference type="Pfam" id="PF00155">
    <property type="entry name" value="Aminotran_1_2"/>
    <property type="match status" value="1"/>
</dbReference>
<evidence type="ECO:0000256" key="1">
    <source>
        <dbReference type="ARBA" id="ARBA00001933"/>
    </source>
</evidence>
<keyword evidence="5" id="KW-0663">Pyridoxal phosphate</keyword>
<keyword evidence="3" id="KW-0032">Aminotransferase</keyword>
<dbReference type="InterPro" id="IPR050596">
    <property type="entry name" value="AspAT/PAT-like"/>
</dbReference>
<dbReference type="InterPro" id="IPR004839">
    <property type="entry name" value="Aminotransferase_I/II_large"/>
</dbReference>
<dbReference type="Gene3D" id="3.40.640.10">
    <property type="entry name" value="Type I PLP-dependent aspartate aminotransferase-like (Major domain)"/>
    <property type="match status" value="1"/>
</dbReference>
<evidence type="ECO:0000256" key="5">
    <source>
        <dbReference type="ARBA" id="ARBA00022898"/>
    </source>
</evidence>
<dbReference type="PANTHER" id="PTHR46383:SF1">
    <property type="entry name" value="ASPARTATE AMINOTRANSFERASE"/>
    <property type="match status" value="1"/>
</dbReference>
<dbReference type="Proteomes" id="UP001341840">
    <property type="component" value="Unassembled WGS sequence"/>
</dbReference>
<sequence length="279" mass="30290">MDMAGKEMKCLSERVEGVSTSKAMLITDRAVSLQQSGFPVIRLEVGQPDFHTPTPVSLSGINAIQQGHTTYTLNAGTLQLRQAISHKLKQENGISYTPDEILVSNGAKQSIAQAMLALCSPQDEVIIPAPYWGSYPEMAKLAGAIPVILPTSIDNNFLLDPKLLQSKITPRSRLLTLCSPSNPTGSVYPKELLQHIAHIVANHPRLLVLSDEIYEHIIYAPATHTSFASLPGMWDRTLTVNGFSKAFAMTGWRLGYIAGPKHFVAACAKLQSLVCTALS</sequence>
<dbReference type="PROSITE" id="PS00105">
    <property type="entry name" value="AA_TRANSFER_CLASS_1"/>
    <property type="match status" value="1"/>
</dbReference>
<feature type="domain" description="Aminotransferase class I/classII large" evidence="6">
    <location>
        <begin position="40"/>
        <end position="276"/>
    </location>
</feature>
<evidence type="ECO:0000256" key="3">
    <source>
        <dbReference type="ARBA" id="ARBA00022576"/>
    </source>
</evidence>
<dbReference type="EMBL" id="JASCZI010212284">
    <property type="protein sequence ID" value="MED6198980.1"/>
    <property type="molecule type" value="Genomic_DNA"/>
</dbReference>
<evidence type="ECO:0000313" key="8">
    <source>
        <dbReference type="Proteomes" id="UP001341840"/>
    </source>
</evidence>
<name>A0ABU6XQ25_9FABA</name>
<dbReference type="PANTHER" id="PTHR46383">
    <property type="entry name" value="ASPARTATE AMINOTRANSFERASE"/>
    <property type="match status" value="1"/>
</dbReference>
<evidence type="ECO:0000256" key="2">
    <source>
        <dbReference type="ARBA" id="ARBA00007441"/>
    </source>
</evidence>